<name>A0ABR5AE29_9BACL</name>
<dbReference type="RefSeq" id="WP_041049450.1">
    <property type="nucleotide sequence ID" value="NZ_JXAK01000040.1"/>
</dbReference>
<dbReference type="EMBL" id="JXAK01000040">
    <property type="protein sequence ID" value="KIL39274.1"/>
    <property type="molecule type" value="Genomic_DNA"/>
</dbReference>
<dbReference type="Gene3D" id="1.10.10.60">
    <property type="entry name" value="Homeodomain-like"/>
    <property type="match status" value="1"/>
</dbReference>
<dbReference type="InterPro" id="IPR009057">
    <property type="entry name" value="Homeodomain-like_sf"/>
</dbReference>
<keyword evidence="2" id="KW-0805">Transcription regulation</keyword>
<protein>
    <recommendedName>
        <fullName evidence="6">HTH tetR-type domain-containing protein</fullName>
    </recommendedName>
</protein>
<sequence>MARRRTYPQSFIPGLEEETAHIPLDRGRIIQTALQVLNEIGLKELSMRKIADKLQVKTASLYYHVKDKEQLMQLLLDKICGEMVWPEPSLPWKEQILQWGEQFRKVVHSHRDAVELFNSSLAMGYERLTQIEKLYQLFVSAGFADAQVPWMASMLKNYVLGFAAEELRLNAFAQQDRTSNEEFGEQYSRFFRQLPKDLFPNMIRLAPYTTSTDWREEFHFGLHVLIDGFSMRQRAEPHRQ</sequence>
<accession>A0ABR5AE29</accession>
<dbReference type="InterPro" id="IPR001647">
    <property type="entry name" value="HTH_TetR"/>
</dbReference>
<dbReference type="PRINTS" id="PR00455">
    <property type="entry name" value="HTHTETR"/>
</dbReference>
<evidence type="ECO:0000256" key="4">
    <source>
        <dbReference type="ARBA" id="ARBA00023163"/>
    </source>
</evidence>
<evidence type="ECO:0000313" key="7">
    <source>
        <dbReference type="EMBL" id="KIL39274.1"/>
    </source>
</evidence>
<feature type="domain" description="HTH tetR-type" evidence="6">
    <location>
        <begin position="23"/>
        <end position="83"/>
    </location>
</feature>
<dbReference type="PROSITE" id="PS50977">
    <property type="entry name" value="HTH_TETR_2"/>
    <property type="match status" value="1"/>
</dbReference>
<evidence type="ECO:0000256" key="1">
    <source>
        <dbReference type="ARBA" id="ARBA00022491"/>
    </source>
</evidence>
<reference evidence="7 8" key="1">
    <citation type="submission" date="2014-12" db="EMBL/GenBank/DDBJ databases">
        <title>Draft genome sequence of Paenibacillus kamchatkensis strain B-2647.</title>
        <authorList>
            <person name="Karlyshev A.V."/>
            <person name="Kudryashova E.B."/>
        </authorList>
    </citation>
    <scope>NUCLEOTIDE SEQUENCE [LARGE SCALE GENOMIC DNA]</scope>
    <source>
        <strain evidence="7 8">VKM B-2647</strain>
    </source>
</reference>
<dbReference type="SUPFAM" id="SSF48498">
    <property type="entry name" value="Tetracyclin repressor-like, C-terminal domain"/>
    <property type="match status" value="1"/>
</dbReference>
<keyword evidence="8" id="KW-1185">Reference proteome</keyword>
<keyword evidence="1" id="KW-0678">Repressor</keyword>
<evidence type="ECO:0000313" key="8">
    <source>
        <dbReference type="Proteomes" id="UP000031967"/>
    </source>
</evidence>
<proteinExistence type="predicted"/>
<evidence type="ECO:0000256" key="3">
    <source>
        <dbReference type="ARBA" id="ARBA00023125"/>
    </source>
</evidence>
<dbReference type="PRINTS" id="PR00400">
    <property type="entry name" value="TETREPRESSOR"/>
</dbReference>
<evidence type="ECO:0000256" key="2">
    <source>
        <dbReference type="ARBA" id="ARBA00023015"/>
    </source>
</evidence>
<comment type="caution">
    <text evidence="7">The sequence shown here is derived from an EMBL/GenBank/DDBJ whole genome shotgun (WGS) entry which is preliminary data.</text>
</comment>
<feature type="DNA-binding region" description="H-T-H motif" evidence="5">
    <location>
        <begin position="46"/>
        <end position="65"/>
    </location>
</feature>
<dbReference type="InterPro" id="IPR003012">
    <property type="entry name" value="Tet_transcr_reg_TetR"/>
</dbReference>
<evidence type="ECO:0000259" key="6">
    <source>
        <dbReference type="PROSITE" id="PS50977"/>
    </source>
</evidence>
<dbReference type="InterPro" id="IPR004111">
    <property type="entry name" value="Repressor_TetR_C"/>
</dbReference>
<dbReference type="Proteomes" id="UP000031967">
    <property type="component" value="Unassembled WGS sequence"/>
</dbReference>
<dbReference type="Pfam" id="PF00440">
    <property type="entry name" value="TetR_N"/>
    <property type="match status" value="1"/>
</dbReference>
<keyword evidence="4" id="KW-0804">Transcription</keyword>
<evidence type="ECO:0000256" key="5">
    <source>
        <dbReference type="PROSITE-ProRule" id="PRU00335"/>
    </source>
</evidence>
<organism evidence="7 8">
    <name type="scientific">Gordoniibacillus kamchatkensis</name>
    <dbReference type="NCBI Taxonomy" id="1590651"/>
    <lineage>
        <taxon>Bacteria</taxon>
        <taxon>Bacillati</taxon>
        <taxon>Bacillota</taxon>
        <taxon>Bacilli</taxon>
        <taxon>Bacillales</taxon>
        <taxon>Paenibacillaceae</taxon>
        <taxon>Gordoniibacillus</taxon>
    </lineage>
</organism>
<gene>
    <name evidence="7" type="ORF">SD70_20955</name>
</gene>
<dbReference type="InterPro" id="IPR036271">
    <property type="entry name" value="Tet_transcr_reg_TetR-rel_C_sf"/>
</dbReference>
<dbReference type="SUPFAM" id="SSF46689">
    <property type="entry name" value="Homeodomain-like"/>
    <property type="match status" value="1"/>
</dbReference>
<dbReference type="Gene3D" id="1.10.357.10">
    <property type="entry name" value="Tetracycline Repressor, domain 2"/>
    <property type="match status" value="1"/>
</dbReference>
<dbReference type="Pfam" id="PF02909">
    <property type="entry name" value="TetR_C_1"/>
    <property type="match status" value="1"/>
</dbReference>
<keyword evidence="3 5" id="KW-0238">DNA-binding</keyword>